<feature type="region of interest" description="Disordered" evidence="1">
    <location>
        <begin position="53"/>
        <end position="84"/>
    </location>
</feature>
<accession>A0ABV2D0B2</accession>
<sequence length="472" mass="50760">MNAQRSIAFLAMTGAALCCTPATAEPIPTLDDAAIRAEVELLRARLDALEKRLGKSRDTSPTTTVANEAGSSAPGSAPIATPDPTLAVSSPVAIQWKGAPQIVEGDRSFKVKGRIQADAGYVSKSDGLSDQGLGFVNEVRRIRFGAEGSVGAGVGYKLELELSDNSVDLVDTYISYRTGGLQLRLGNQNPPWSLDELTGDTAGNVMERAAFTDAFNFERRLGFTAQYTAGSVLGQAGVFTDDVSALANASDGPSGGDENNSYSLHGRVVYAPEIGNTQLHLGASAHWRRLGRITESGIRYRQRPYLHASNTRLIGTPSLLVNRELGYGAEVAAIHGRWQTAGEVFTQRAIRNGLPDLTFWGGYAELSYFLTRDSRTYKNGQFGTTNPATPIDKGGLGSVQLTVRYDYLDLNDGSVVGGTQDGYIAAVIWSPLANLRFNLNYAYLAYRNAVALPSGDRSYDVQVLGTRFEFDF</sequence>
<gene>
    <name evidence="3" type="ORF">ABVV53_07500</name>
</gene>
<keyword evidence="2" id="KW-0732">Signal</keyword>
<dbReference type="Proteomes" id="UP001548713">
    <property type="component" value="Unassembled WGS sequence"/>
</dbReference>
<evidence type="ECO:0000313" key="4">
    <source>
        <dbReference type="Proteomes" id="UP001548713"/>
    </source>
</evidence>
<keyword evidence="4" id="KW-1185">Reference proteome</keyword>
<evidence type="ECO:0000256" key="1">
    <source>
        <dbReference type="SAM" id="MobiDB-lite"/>
    </source>
</evidence>
<dbReference type="RefSeq" id="WP_353983771.1">
    <property type="nucleotide sequence ID" value="NZ_JBEWLY010000013.1"/>
</dbReference>
<feature type="signal peptide" evidence="2">
    <location>
        <begin position="1"/>
        <end position="24"/>
    </location>
</feature>
<protein>
    <submittedName>
        <fullName evidence="3">Porin</fullName>
    </submittedName>
</protein>
<organism evidence="3 4">
    <name type="scientific">Novosphingobium kalidii</name>
    <dbReference type="NCBI Taxonomy" id="3230299"/>
    <lineage>
        <taxon>Bacteria</taxon>
        <taxon>Pseudomonadati</taxon>
        <taxon>Pseudomonadota</taxon>
        <taxon>Alphaproteobacteria</taxon>
        <taxon>Sphingomonadales</taxon>
        <taxon>Sphingomonadaceae</taxon>
        <taxon>Novosphingobium</taxon>
    </lineage>
</organism>
<evidence type="ECO:0000313" key="3">
    <source>
        <dbReference type="EMBL" id="MET1755301.1"/>
    </source>
</evidence>
<proteinExistence type="predicted"/>
<feature type="compositionally biased region" description="Low complexity" evidence="1">
    <location>
        <begin position="69"/>
        <end position="78"/>
    </location>
</feature>
<dbReference type="SUPFAM" id="SSF56935">
    <property type="entry name" value="Porins"/>
    <property type="match status" value="1"/>
</dbReference>
<reference evidence="3 4" key="1">
    <citation type="submission" date="2024-07" db="EMBL/GenBank/DDBJ databases">
        <title>Novosphingobium kalidii RD2P27.</title>
        <authorList>
            <person name="Sun J.-Q."/>
        </authorList>
    </citation>
    <scope>NUCLEOTIDE SEQUENCE [LARGE SCALE GENOMIC DNA]</scope>
    <source>
        <strain evidence="3 4">RD2P27</strain>
    </source>
</reference>
<evidence type="ECO:0000256" key="2">
    <source>
        <dbReference type="SAM" id="SignalP"/>
    </source>
</evidence>
<dbReference type="EMBL" id="JBEWLY010000013">
    <property type="protein sequence ID" value="MET1755301.1"/>
    <property type="molecule type" value="Genomic_DNA"/>
</dbReference>
<name>A0ABV2D0B2_9SPHN</name>
<dbReference type="Pfam" id="PF07396">
    <property type="entry name" value="Porin_O_P"/>
    <property type="match status" value="1"/>
</dbReference>
<feature type="chain" id="PRO_5045099755" evidence="2">
    <location>
        <begin position="25"/>
        <end position="472"/>
    </location>
</feature>
<dbReference type="InterPro" id="IPR023614">
    <property type="entry name" value="Porin_dom_sf"/>
</dbReference>
<dbReference type="Gene3D" id="2.40.160.10">
    <property type="entry name" value="Porin"/>
    <property type="match status" value="1"/>
</dbReference>
<dbReference type="InterPro" id="IPR010870">
    <property type="entry name" value="Porin_O/P"/>
</dbReference>
<comment type="caution">
    <text evidence="3">The sequence shown here is derived from an EMBL/GenBank/DDBJ whole genome shotgun (WGS) entry which is preliminary data.</text>
</comment>